<accession>A0A9X1DDB1</accession>
<evidence type="ECO:0000313" key="3">
    <source>
        <dbReference type="Proteomes" id="UP001138757"/>
    </source>
</evidence>
<protein>
    <submittedName>
        <fullName evidence="2">Uncharacterized protein</fullName>
    </submittedName>
</protein>
<sequence length="98" mass="10918">MTNGIGTGTQRRINPALVLLFWLANLAFLLRFADRDGYEGDDLNSILPMAHLDAAKQGLLLIYRYGWQPLSYETAAALWRTFGTPDAVFLSAPCASRR</sequence>
<dbReference type="AlphaFoldDB" id="A0A9X1DDB1"/>
<reference evidence="2" key="1">
    <citation type="submission" date="2021-05" db="EMBL/GenBank/DDBJ databases">
        <title>Genome of Sphingobium sp. strain.</title>
        <authorList>
            <person name="Fan R."/>
        </authorList>
    </citation>
    <scope>NUCLEOTIDE SEQUENCE</scope>
    <source>
        <strain evidence="2">H33</strain>
    </source>
</reference>
<keyword evidence="1" id="KW-1133">Transmembrane helix</keyword>
<dbReference type="RefSeq" id="WP_214624175.1">
    <property type="nucleotide sequence ID" value="NZ_JAHGAW010000008.1"/>
</dbReference>
<evidence type="ECO:0000256" key="1">
    <source>
        <dbReference type="SAM" id="Phobius"/>
    </source>
</evidence>
<keyword evidence="1" id="KW-0472">Membrane</keyword>
<organism evidence="2 3">
    <name type="scientific">Sphingobium nicotianae</name>
    <dbReference type="NCBI Taxonomy" id="2782607"/>
    <lineage>
        <taxon>Bacteria</taxon>
        <taxon>Pseudomonadati</taxon>
        <taxon>Pseudomonadota</taxon>
        <taxon>Alphaproteobacteria</taxon>
        <taxon>Sphingomonadales</taxon>
        <taxon>Sphingomonadaceae</taxon>
        <taxon>Sphingobium</taxon>
    </lineage>
</organism>
<keyword evidence="1" id="KW-0812">Transmembrane</keyword>
<dbReference type="Proteomes" id="UP001138757">
    <property type="component" value="Unassembled WGS sequence"/>
</dbReference>
<evidence type="ECO:0000313" key="2">
    <source>
        <dbReference type="EMBL" id="MBT2187928.1"/>
    </source>
</evidence>
<keyword evidence="3" id="KW-1185">Reference proteome</keyword>
<comment type="caution">
    <text evidence="2">The sequence shown here is derived from an EMBL/GenBank/DDBJ whole genome shotgun (WGS) entry which is preliminary data.</text>
</comment>
<proteinExistence type="predicted"/>
<gene>
    <name evidence="2" type="ORF">KK488_13320</name>
</gene>
<dbReference type="EMBL" id="JAHGAW010000008">
    <property type="protein sequence ID" value="MBT2187928.1"/>
    <property type="molecule type" value="Genomic_DNA"/>
</dbReference>
<feature type="transmembrane region" description="Helical" evidence="1">
    <location>
        <begin position="12"/>
        <end position="30"/>
    </location>
</feature>
<name>A0A9X1DDB1_9SPHN</name>